<dbReference type="SUPFAM" id="SSF53448">
    <property type="entry name" value="Nucleotide-diphospho-sugar transferases"/>
    <property type="match status" value="1"/>
</dbReference>
<dbReference type="InterPro" id="IPR029044">
    <property type="entry name" value="Nucleotide-diphossugar_trans"/>
</dbReference>
<dbReference type="CDD" id="cd00761">
    <property type="entry name" value="Glyco_tranf_GTA_type"/>
    <property type="match status" value="1"/>
</dbReference>
<reference evidence="1" key="1">
    <citation type="journal article" date="2015" name="Nature">
        <title>Complex archaea that bridge the gap between prokaryotes and eukaryotes.</title>
        <authorList>
            <person name="Spang A."/>
            <person name="Saw J.H."/>
            <person name="Jorgensen S.L."/>
            <person name="Zaremba-Niedzwiedzka K."/>
            <person name="Martijn J."/>
            <person name="Lind A.E."/>
            <person name="van Eijk R."/>
            <person name="Schleper C."/>
            <person name="Guy L."/>
            <person name="Ettema T.J."/>
        </authorList>
    </citation>
    <scope>NUCLEOTIDE SEQUENCE</scope>
</reference>
<name>A0A0F8XJT7_9ZZZZ</name>
<accession>A0A0F8XJT7</accession>
<gene>
    <name evidence="1" type="ORF">LCGC14_2934920</name>
</gene>
<dbReference type="EMBL" id="LAZR01058688">
    <property type="protein sequence ID" value="KKK69352.1"/>
    <property type="molecule type" value="Genomic_DNA"/>
</dbReference>
<proteinExistence type="predicted"/>
<dbReference type="Gene3D" id="3.90.550.10">
    <property type="entry name" value="Spore Coat Polysaccharide Biosynthesis Protein SpsA, Chain A"/>
    <property type="match status" value="1"/>
</dbReference>
<organism evidence="1">
    <name type="scientific">marine sediment metagenome</name>
    <dbReference type="NCBI Taxonomy" id="412755"/>
    <lineage>
        <taxon>unclassified sequences</taxon>
        <taxon>metagenomes</taxon>
        <taxon>ecological metagenomes</taxon>
    </lineage>
</organism>
<sequence>TPATRAERHCILVGMESQPPEEHEANARLIAAVPELLEALEAVVQDAEAYFELEENIGRTKIRNLIAQKAIGKYLLFLDADGLPDNNDFIGKFLIYRCPADNYFDIIPQSFNFQSLNNSVHFRHCGR</sequence>
<feature type="non-terminal residue" evidence="1">
    <location>
        <position position="1"/>
    </location>
</feature>
<protein>
    <recommendedName>
        <fullName evidence="2">Glycosyltransferase 2-like domain-containing protein</fullName>
    </recommendedName>
</protein>
<comment type="caution">
    <text evidence="1">The sequence shown here is derived from an EMBL/GenBank/DDBJ whole genome shotgun (WGS) entry which is preliminary data.</text>
</comment>
<dbReference type="AlphaFoldDB" id="A0A0F8XJT7"/>
<evidence type="ECO:0008006" key="2">
    <source>
        <dbReference type="Google" id="ProtNLM"/>
    </source>
</evidence>
<evidence type="ECO:0000313" key="1">
    <source>
        <dbReference type="EMBL" id="KKK69352.1"/>
    </source>
</evidence>